<feature type="transmembrane region" description="Helical" evidence="5">
    <location>
        <begin position="239"/>
        <end position="255"/>
    </location>
</feature>
<evidence type="ECO:0000256" key="3">
    <source>
        <dbReference type="ARBA" id="ARBA00022989"/>
    </source>
</evidence>
<evidence type="ECO:0000256" key="5">
    <source>
        <dbReference type="SAM" id="Phobius"/>
    </source>
</evidence>
<feature type="transmembrane region" description="Helical" evidence="5">
    <location>
        <begin position="119"/>
        <end position="137"/>
    </location>
</feature>
<dbReference type="OrthoDB" id="7158585at2"/>
<dbReference type="InterPro" id="IPR000620">
    <property type="entry name" value="EamA_dom"/>
</dbReference>
<keyword evidence="2 5" id="KW-0812">Transmembrane</keyword>
<gene>
    <name evidence="7" type="ORF">GQF03_09480</name>
</gene>
<evidence type="ECO:0000313" key="8">
    <source>
        <dbReference type="Proteomes" id="UP000445696"/>
    </source>
</evidence>
<comment type="subcellular location">
    <subcellularLocation>
        <location evidence="1">Membrane</location>
        <topology evidence="1">Multi-pass membrane protein</topology>
    </subcellularLocation>
</comment>
<dbReference type="AlphaFoldDB" id="A0A845MHS4"/>
<feature type="transmembrane region" description="Helical" evidence="5">
    <location>
        <begin position="206"/>
        <end position="227"/>
    </location>
</feature>
<feature type="transmembrane region" description="Helical" evidence="5">
    <location>
        <begin position="261"/>
        <end position="279"/>
    </location>
</feature>
<dbReference type="PANTHER" id="PTHR32322">
    <property type="entry name" value="INNER MEMBRANE TRANSPORTER"/>
    <property type="match status" value="1"/>
</dbReference>
<dbReference type="SUPFAM" id="SSF103481">
    <property type="entry name" value="Multidrug resistance efflux transporter EmrE"/>
    <property type="match status" value="2"/>
</dbReference>
<evidence type="ECO:0000259" key="6">
    <source>
        <dbReference type="Pfam" id="PF00892"/>
    </source>
</evidence>
<keyword evidence="4 5" id="KW-0472">Membrane</keyword>
<comment type="caution">
    <text evidence="7">The sequence shown here is derived from an EMBL/GenBank/DDBJ whole genome shotgun (WGS) entry which is preliminary data.</text>
</comment>
<feature type="transmembrane region" description="Helical" evidence="5">
    <location>
        <begin position="32"/>
        <end position="50"/>
    </location>
</feature>
<protein>
    <submittedName>
        <fullName evidence="7">EamA family transporter</fullName>
    </submittedName>
</protein>
<dbReference type="EMBL" id="WTVA01000004">
    <property type="protein sequence ID" value="MZR22564.1"/>
    <property type="molecule type" value="Genomic_DNA"/>
</dbReference>
<dbReference type="RefSeq" id="WP_161339028.1">
    <property type="nucleotide sequence ID" value="NZ_JBHSDG010000004.1"/>
</dbReference>
<accession>A0A845MHS4</accession>
<dbReference type="Proteomes" id="UP000445696">
    <property type="component" value="Unassembled WGS sequence"/>
</dbReference>
<feature type="domain" description="EamA" evidence="6">
    <location>
        <begin position="145"/>
        <end position="278"/>
    </location>
</feature>
<reference evidence="7 8" key="1">
    <citation type="journal article" date="2014" name="Int. J. Syst. Evol. Microbiol.">
        <title>Sneathiella chungangensis sp. nov., isolated from a marine sand, and emended description of the genus Sneathiella.</title>
        <authorList>
            <person name="Siamphan C."/>
            <person name="Kim H."/>
            <person name="Lee J.S."/>
            <person name="Kim W."/>
        </authorList>
    </citation>
    <scope>NUCLEOTIDE SEQUENCE [LARGE SCALE GENOMIC DNA]</scope>
    <source>
        <strain evidence="7 8">KCTC 32476</strain>
    </source>
</reference>
<dbReference type="GO" id="GO:0016020">
    <property type="term" value="C:membrane"/>
    <property type="evidence" value="ECO:0007669"/>
    <property type="project" value="UniProtKB-SubCell"/>
</dbReference>
<evidence type="ECO:0000313" key="7">
    <source>
        <dbReference type="EMBL" id="MZR22564.1"/>
    </source>
</evidence>
<dbReference type="Pfam" id="PF00892">
    <property type="entry name" value="EamA"/>
    <property type="match status" value="2"/>
</dbReference>
<evidence type="ECO:0000256" key="2">
    <source>
        <dbReference type="ARBA" id="ARBA00022692"/>
    </source>
</evidence>
<feature type="transmembrane region" description="Helical" evidence="5">
    <location>
        <begin position="143"/>
        <end position="160"/>
    </location>
</feature>
<feature type="transmembrane region" description="Helical" evidence="5">
    <location>
        <begin position="86"/>
        <end position="107"/>
    </location>
</feature>
<keyword evidence="3 5" id="KW-1133">Transmembrane helix</keyword>
<keyword evidence="8" id="KW-1185">Reference proteome</keyword>
<dbReference type="InterPro" id="IPR037185">
    <property type="entry name" value="EmrE-like"/>
</dbReference>
<feature type="transmembrane region" description="Helical" evidence="5">
    <location>
        <begin position="62"/>
        <end position="80"/>
    </location>
</feature>
<proteinExistence type="predicted"/>
<name>A0A845MHS4_9PROT</name>
<sequence length="293" mass="32077">MKNKDLALLLLVNLLWASNFLAAKIGMEVFSPLLFTALRFTLVIIVLLPFVSLPRGYWRKMILVGIVMGVLHFSLMFWGLSLSPDISSVAIINQTFVPFSALLAMVFLKEKVGWRRWSAIFMAFAGVMVIGFDPVIFANWLSPTLVIIASFLVSLNMVIVRTMPGVGAINLTFWTAAIGTLPLYFFSYLFEGNQFAAIEAAGWEEWAAVAFSAIGATVVGHGLGNYLIKHYPVSTVAPYYLLVPVFAIILGVVFWGDVITLELMIGGAMVMSGVTIITLRSAKKKPAKVLDGA</sequence>
<feature type="transmembrane region" description="Helical" evidence="5">
    <location>
        <begin position="167"/>
        <end position="186"/>
    </location>
</feature>
<feature type="domain" description="EamA" evidence="6">
    <location>
        <begin position="7"/>
        <end position="131"/>
    </location>
</feature>
<organism evidence="7 8">
    <name type="scientific">Sneathiella chungangensis</name>
    <dbReference type="NCBI Taxonomy" id="1418234"/>
    <lineage>
        <taxon>Bacteria</taxon>
        <taxon>Pseudomonadati</taxon>
        <taxon>Pseudomonadota</taxon>
        <taxon>Alphaproteobacteria</taxon>
        <taxon>Sneathiellales</taxon>
        <taxon>Sneathiellaceae</taxon>
        <taxon>Sneathiella</taxon>
    </lineage>
</organism>
<evidence type="ECO:0000256" key="4">
    <source>
        <dbReference type="ARBA" id="ARBA00023136"/>
    </source>
</evidence>
<dbReference type="InterPro" id="IPR050638">
    <property type="entry name" value="AA-Vitamin_Transporters"/>
</dbReference>
<evidence type="ECO:0000256" key="1">
    <source>
        <dbReference type="ARBA" id="ARBA00004141"/>
    </source>
</evidence>
<dbReference type="PANTHER" id="PTHR32322:SF9">
    <property type="entry name" value="AMINO-ACID METABOLITE EFFLUX PUMP-RELATED"/>
    <property type="match status" value="1"/>
</dbReference>